<feature type="region of interest" description="Disordered" evidence="2">
    <location>
        <begin position="343"/>
        <end position="561"/>
    </location>
</feature>
<feature type="region of interest" description="Disordered" evidence="2">
    <location>
        <begin position="128"/>
        <end position="212"/>
    </location>
</feature>
<name>A0ABR0BF69_PURLI</name>
<dbReference type="InterPro" id="IPR029063">
    <property type="entry name" value="SAM-dependent_MTases_sf"/>
</dbReference>
<protein>
    <recommendedName>
        <fullName evidence="5">Methyltransferase domain-containing protein</fullName>
    </recommendedName>
</protein>
<sequence length="985" mass="108319">MAAPSLPPVSELLQQVQRETARCQQELDAVKSPAAEYDEQTAIIKSRIEQCWKKYDDRSLANPAEIQAEIINHGRSLERLKFSYEAGLADAEAAYARQVGEVWETYCHGLLDVLQPCLSRQTIQRLYESSKRSSRSGGVPGRESATASGGVSSPGGRKRRGSGALPGRKRPRAGHSAPDDSHKEHPAAHMSRASPDISATTNPRSPGEGPVEAPEIGKLYLTSWGKSNAWSVVLLLPLENLRSVGVPYSLADLGLADPVPECYEYSSHNEPPRLRQGYEIGGPMARERQYPVIYFDGREFPSKNAVGWVTASDLQIFDPNNASIFKLIEHRSQVRQYLEDQKTNLATPKASSGPSHRTAATTDEEVDPWPESPVSRVAPTTSGERGTERVAAPAKSPEADREETSGEDMSRINSHDAGDTNKEPLRSISATSGEERVVSTQSSPINTAQTERLSNTEGPHASRSESLTNQAASQCEQQATDRLSDGAAVPGPECIDLTGDDEQSSRGGSHGRETPTRERELEPDRLCATQVLAQTGTDGTRMQCSPLVPSPTKDGPSPANAANASWLKSLARAQSAVELSDTSKPLEASTHMYTARREVPLPPIRSLGDIHAFDSDRGRPQLAPLAPMAPTREPPSQTLIPPLESTYATDGPSAHPVPLRTGLSSHMAEALELFSHGPTAFAPISMLPSNCRYGDCPAELVQNGPNPSACGPTGIHSPPTARHSLAGQNQRTEYPGCPLRLPEDILERLTRATGMDSTTLRSCMDPSQRYYCPLCPPSLQRWKLRTRFMNHLEELDDLDLAHHVLREARHGALFRSPLDTNKRFRVLDLGTGTGIWAHELAEYKPKLHFRFGMYLTSQHRRYPHAVVQGVDFNRIQPLMIPPNVLPLMELDVESSWSAVDHEWDLVHIRTLLGSIRCWPSLYRKAFRHLRPQGYLEHAEIDWVPRYHGGPKAETALNEWADAVLAAMDKEAVRCDSMLRRLEVSS</sequence>
<organism evidence="3 4">
    <name type="scientific">Purpureocillium lilacinum</name>
    <name type="common">Paecilomyces lilacinus</name>
    <dbReference type="NCBI Taxonomy" id="33203"/>
    <lineage>
        <taxon>Eukaryota</taxon>
        <taxon>Fungi</taxon>
        <taxon>Dikarya</taxon>
        <taxon>Ascomycota</taxon>
        <taxon>Pezizomycotina</taxon>
        <taxon>Sordariomycetes</taxon>
        <taxon>Hypocreomycetidae</taxon>
        <taxon>Hypocreales</taxon>
        <taxon>Ophiocordycipitaceae</taxon>
        <taxon>Purpureocillium</taxon>
    </lineage>
</organism>
<feature type="compositionally biased region" description="Basic and acidic residues" evidence="2">
    <location>
        <begin position="510"/>
        <end position="525"/>
    </location>
</feature>
<feature type="compositionally biased region" description="Polar residues" evidence="2">
    <location>
        <begin position="343"/>
        <end position="361"/>
    </location>
</feature>
<dbReference type="Pfam" id="PF13489">
    <property type="entry name" value="Methyltransf_23"/>
    <property type="match status" value="1"/>
</dbReference>
<evidence type="ECO:0008006" key="5">
    <source>
        <dbReference type="Google" id="ProtNLM"/>
    </source>
</evidence>
<evidence type="ECO:0000313" key="4">
    <source>
        <dbReference type="Proteomes" id="UP001287286"/>
    </source>
</evidence>
<keyword evidence="4" id="KW-1185">Reference proteome</keyword>
<dbReference type="PANTHER" id="PTHR43591:SF24">
    <property type="entry name" value="2-METHOXY-6-POLYPRENYL-1,4-BENZOQUINOL METHYLASE, MITOCHONDRIAL"/>
    <property type="match status" value="1"/>
</dbReference>
<feature type="compositionally biased region" description="Basic and acidic residues" evidence="2">
    <location>
        <begin position="397"/>
        <end position="425"/>
    </location>
</feature>
<evidence type="ECO:0000256" key="1">
    <source>
        <dbReference type="ARBA" id="ARBA00038158"/>
    </source>
</evidence>
<dbReference type="SUPFAM" id="SSF53335">
    <property type="entry name" value="S-adenosyl-L-methionine-dependent methyltransferases"/>
    <property type="match status" value="1"/>
</dbReference>
<dbReference type="PANTHER" id="PTHR43591">
    <property type="entry name" value="METHYLTRANSFERASE"/>
    <property type="match status" value="1"/>
</dbReference>
<dbReference type="Gene3D" id="3.40.50.150">
    <property type="entry name" value="Vaccinia Virus protein VP39"/>
    <property type="match status" value="1"/>
</dbReference>
<evidence type="ECO:0000256" key="2">
    <source>
        <dbReference type="SAM" id="MobiDB-lite"/>
    </source>
</evidence>
<feature type="compositionally biased region" description="Polar residues" evidence="2">
    <location>
        <begin position="428"/>
        <end position="457"/>
    </location>
</feature>
<dbReference type="EMBL" id="JAWRVI010000159">
    <property type="protein sequence ID" value="KAK4073350.1"/>
    <property type="molecule type" value="Genomic_DNA"/>
</dbReference>
<feature type="compositionally biased region" description="Polar residues" evidence="2">
    <location>
        <begin position="464"/>
        <end position="481"/>
    </location>
</feature>
<dbReference type="Proteomes" id="UP001287286">
    <property type="component" value="Unassembled WGS sequence"/>
</dbReference>
<comment type="similarity">
    <text evidence="1">Belongs to the methyltransferase superfamily. LaeA methyltransferase family.</text>
</comment>
<comment type="caution">
    <text evidence="3">The sequence shown here is derived from an EMBL/GenBank/DDBJ whole genome shotgun (WGS) entry which is preliminary data.</text>
</comment>
<feature type="compositionally biased region" description="Basic and acidic residues" evidence="2">
    <location>
        <begin position="177"/>
        <end position="187"/>
    </location>
</feature>
<evidence type="ECO:0000313" key="3">
    <source>
        <dbReference type="EMBL" id="KAK4073350.1"/>
    </source>
</evidence>
<gene>
    <name evidence="3" type="ORF">Purlil1_13039</name>
</gene>
<proteinExistence type="inferred from homology"/>
<accession>A0ABR0BF69</accession>
<feature type="compositionally biased region" description="Polar residues" evidence="2">
    <location>
        <begin position="531"/>
        <end position="543"/>
    </location>
</feature>
<feature type="compositionally biased region" description="Basic residues" evidence="2">
    <location>
        <begin position="156"/>
        <end position="173"/>
    </location>
</feature>
<reference evidence="3 4" key="1">
    <citation type="journal article" date="2024" name="Microbiol. Resour. Announc.">
        <title>Genome annotations for the ascomycete fungi Trichoderma harzianum, Trichoderma aggressivum, and Purpureocillium lilacinum.</title>
        <authorList>
            <person name="Beijen E.P.W."/>
            <person name="Ohm R.A."/>
        </authorList>
    </citation>
    <scope>NUCLEOTIDE SEQUENCE [LARGE SCALE GENOMIC DNA]</scope>
    <source>
        <strain evidence="3 4">CBS 150709</strain>
    </source>
</reference>